<comment type="caution">
    <text evidence="2">The sequence shown here is derived from an EMBL/GenBank/DDBJ whole genome shotgun (WGS) entry which is preliminary data.</text>
</comment>
<feature type="signal peptide" evidence="1">
    <location>
        <begin position="1"/>
        <end position="22"/>
    </location>
</feature>
<evidence type="ECO:0000256" key="1">
    <source>
        <dbReference type="SAM" id="SignalP"/>
    </source>
</evidence>
<proteinExistence type="predicted"/>
<protein>
    <submittedName>
        <fullName evidence="2">Uncharacterized protein</fullName>
    </submittedName>
</protein>
<dbReference type="Proteomes" id="UP000234420">
    <property type="component" value="Unassembled WGS sequence"/>
</dbReference>
<keyword evidence="1" id="KW-0732">Signal</keyword>
<reference evidence="2 3" key="1">
    <citation type="journal article" date="2018" name="Syst. Appl. Microbiol.">
        <title>Photobacterium carnosum sp. nov., isolated from spoiled modified atmosphere packaged poultry meat.</title>
        <authorList>
            <person name="Hilgarth M."/>
            <person name="Fuertes S."/>
            <person name="Ehrmann M."/>
            <person name="Vogel R.F."/>
        </authorList>
    </citation>
    <scope>NUCLEOTIDE SEQUENCE [LARGE SCALE GENOMIC DNA]</scope>
    <source>
        <strain evidence="2 3">TMW 2.2021</strain>
    </source>
</reference>
<sequence length="68" mass="7545">MKNILIVTIILSVSLTSTTLIASPLTNKHHVVERSNGHTNSSKLTTVIHKKVISPKKKLKPEDLDDLF</sequence>
<evidence type="ECO:0000313" key="2">
    <source>
        <dbReference type="EMBL" id="PLC59266.1"/>
    </source>
</evidence>
<keyword evidence="3" id="KW-1185">Reference proteome</keyword>
<name>A0A2N4UW75_9GAMM</name>
<dbReference type="AlphaFoldDB" id="A0A2N4UW75"/>
<dbReference type="EMBL" id="NPIB01000002">
    <property type="protein sequence ID" value="PLC59266.1"/>
    <property type="molecule type" value="Genomic_DNA"/>
</dbReference>
<accession>A0A2N4UW75</accession>
<evidence type="ECO:0000313" key="3">
    <source>
        <dbReference type="Proteomes" id="UP000234420"/>
    </source>
</evidence>
<organism evidence="2 3">
    <name type="scientific">Photobacterium carnosum</name>
    <dbReference type="NCBI Taxonomy" id="2023717"/>
    <lineage>
        <taxon>Bacteria</taxon>
        <taxon>Pseudomonadati</taxon>
        <taxon>Pseudomonadota</taxon>
        <taxon>Gammaproteobacteria</taxon>
        <taxon>Vibrionales</taxon>
        <taxon>Vibrionaceae</taxon>
        <taxon>Photobacterium</taxon>
    </lineage>
</organism>
<feature type="chain" id="PRO_5014678522" evidence="1">
    <location>
        <begin position="23"/>
        <end position="68"/>
    </location>
</feature>
<gene>
    <name evidence="2" type="ORF">CIK00_03085</name>
</gene>
<dbReference type="RefSeq" id="WP_101767469.1">
    <property type="nucleotide sequence ID" value="NZ_BPPU01000003.1"/>
</dbReference>